<evidence type="ECO:0000313" key="4">
    <source>
        <dbReference type="Proteomes" id="UP000321720"/>
    </source>
</evidence>
<dbReference type="SMART" id="SM00858">
    <property type="entry name" value="SAF"/>
    <property type="match status" value="1"/>
</dbReference>
<comment type="caution">
    <text evidence="3">The sequence shown here is derived from an EMBL/GenBank/DDBJ whole genome shotgun (WGS) entry which is preliminary data.</text>
</comment>
<dbReference type="InterPro" id="IPR013974">
    <property type="entry name" value="SAF"/>
</dbReference>
<dbReference type="CDD" id="cd11614">
    <property type="entry name" value="SAF_CpaB_FlgA_like"/>
    <property type="match status" value="1"/>
</dbReference>
<proteinExistence type="predicted"/>
<evidence type="ECO:0000313" key="3">
    <source>
        <dbReference type="EMBL" id="GEL95016.1"/>
    </source>
</evidence>
<reference evidence="3 4" key="1">
    <citation type="submission" date="2019-07" db="EMBL/GenBank/DDBJ databases">
        <title>Whole genome shotgun sequence of Cellulomonas composti NBRC 100758.</title>
        <authorList>
            <person name="Hosoyama A."/>
            <person name="Uohara A."/>
            <person name="Ohji S."/>
            <person name="Ichikawa N."/>
        </authorList>
    </citation>
    <scope>NUCLEOTIDE SEQUENCE [LARGE SCALE GENOMIC DNA]</scope>
    <source>
        <strain evidence="3 4">NBRC 100758</strain>
    </source>
</reference>
<dbReference type="Pfam" id="PF08666">
    <property type="entry name" value="SAF"/>
    <property type="match status" value="1"/>
</dbReference>
<evidence type="ECO:0000256" key="1">
    <source>
        <dbReference type="SAM" id="SignalP"/>
    </source>
</evidence>
<feature type="signal peptide" evidence="1">
    <location>
        <begin position="1"/>
        <end position="20"/>
    </location>
</feature>
<keyword evidence="4" id="KW-1185">Reference proteome</keyword>
<dbReference type="AlphaFoldDB" id="A0A511JAK0"/>
<dbReference type="OrthoDB" id="4830010at2"/>
<organism evidence="3 4">
    <name type="scientific">Cellulomonas composti</name>
    <dbReference type="NCBI Taxonomy" id="266130"/>
    <lineage>
        <taxon>Bacteria</taxon>
        <taxon>Bacillati</taxon>
        <taxon>Actinomycetota</taxon>
        <taxon>Actinomycetes</taxon>
        <taxon>Micrococcales</taxon>
        <taxon>Cellulomonadaceae</taxon>
        <taxon>Cellulomonas</taxon>
    </lineage>
</organism>
<dbReference type="Proteomes" id="UP000321720">
    <property type="component" value="Unassembled WGS sequence"/>
</dbReference>
<evidence type="ECO:0000259" key="2">
    <source>
        <dbReference type="SMART" id="SM00858"/>
    </source>
</evidence>
<accession>A0A511JAK0</accession>
<name>A0A511JAK0_9CELL</name>
<protein>
    <recommendedName>
        <fullName evidence="2">SAF domain-containing protein</fullName>
    </recommendedName>
</protein>
<feature type="chain" id="PRO_5039203843" description="SAF domain-containing protein" evidence="1">
    <location>
        <begin position="21"/>
        <end position="210"/>
    </location>
</feature>
<feature type="domain" description="SAF" evidence="2">
    <location>
        <begin position="38"/>
        <end position="100"/>
    </location>
</feature>
<keyword evidence="1" id="KW-0732">Signal</keyword>
<dbReference type="EMBL" id="BJWG01000006">
    <property type="protein sequence ID" value="GEL95016.1"/>
    <property type="molecule type" value="Genomic_DNA"/>
</dbReference>
<sequence>MRWRAALWRGRFLVAAAALALATALGLQSLRAPAPATVSLLVAAHDLAAGTTLADSDVRVAHVPASAAVDAAFRDPAEVLGAGTAVPVPAGLPLVPGLLATAEVGGPAGTVVAAVRLSDPAVAALLAPGTRVDVLAATPETGESGVVVARRALVLPVPGTGDDGAGGGLGLGGADRQQDASPVLLAVQPDEAPALAGAAASALLSVVVVP</sequence>
<gene>
    <name evidence="3" type="ORF">CCO02nite_16740</name>
</gene>